<dbReference type="GO" id="GO:0005886">
    <property type="term" value="C:plasma membrane"/>
    <property type="evidence" value="ECO:0007669"/>
    <property type="project" value="UniProtKB-SubCell"/>
</dbReference>
<dbReference type="Proteomes" id="UP000265719">
    <property type="component" value="Chromosome"/>
</dbReference>
<keyword evidence="6 9" id="KW-1133">Transmembrane helix</keyword>
<keyword evidence="4" id="KW-1003">Cell membrane</keyword>
<feature type="transmembrane region" description="Helical" evidence="9">
    <location>
        <begin position="200"/>
        <end position="225"/>
    </location>
</feature>
<dbReference type="GO" id="GO:0055085">
    <property type="term" value="P:transmembrane transport"/>
    <property type="evidence" value="ECO:0007669"/>
    <property type="project" value="TreeGrafter"/>
</dbReference>
<dbReference type="KEGG" id="thao:NI17_011500"/>
<feature type="compositionally biased region" description="Basic and acidic residues" evidence="8">
    <location>
        <begin position="406"/>
        <end position="417"/>
    </location>
</feature>
<evidence type="ECO:0000256" key="2">
    <source>
        <dbReference type="ARBA" id="ARBA00009773"/>
    </source>
</evidence>
<dbReference type="EMBL" id="CP063196">
    <property type="protein sequence ID" value="UOE21663.1"/>
    <property type="molecule type" value="Genomic_DNA"/>
</dbReference>
<feature type="transmembrane region" description="Helical" evidence="9">
    <location>
        <begin position="125"/>
        <end position="148"/>
    </location>
</feature>
<reference evidence="10" key="1">
    <citation type="submission" date="2020-10" db="EMBL/GenBank/DDBJ databases">
        <title>De novo genome project of the cellulose decomposer Thermobifida halotolerans type strain.</title>
        <authorList>
            <person name="Nagy I."/>
            <person name="Horvath B."/>
            <person name="Kukolya J."/>
            <person name="Nagy I."/>
            <person name="Orsini M."/>
        </authorList>
    </citation>
    <scope>NUCLEOTIDE SEQUENCE</scope>
    <source>
        <strain evidence="10">DSM 44931</strain>
    </source>
</reference>
<comment type="subcellular location">
    <subcellularLocation>
        <location evidence="1">Cell membrane</location>
        <topology evidence="1">Multi-pass membrane protein</topology>
    </subcellularLocation>
</comment>
<dbReference type="Pfam" id="PF01594">
    <property type="entry name" value="AI-2E_transport"/>
    <property type="match status" value="1"/>
</dbReference>
<accession>A0AA97M0W7</accession>
<dbReference type="InterPro" id="IPR002549">
    <property type="entry name" value="AI-2E-like"/>
</dbReference>
<evidence type="ECO:0000313" key="11">
    <source>
        <dbReference type="Proteomes" id="UP000265719"/>
    </source>
</evidence>
<dbReference type="PANTHER" id="PTHR21716:SF53">
    <property type="entry name" value="PERMEASE PERM-RELATED"/>
    <property type="match status" value="1"/>
</dbReference>
<evidence type="ECO:0000256" key="6">
    <source>
        <dbReference type="ARBA" id="ARBA00022989"/>
    </source>
</evidence>
<evidence type="ECO:0000256" key="8">
    <source>
        <dbReference type="SAM" id="MobiDB-lite"/>
    </source>
</evidence>
<dbReference type="PANTHER" id="PTHR21716">
    <property type="entry name" value="TRANSMEMBRANE PROTEIN"/>
    <property type="match status" value="1"/>
</dbReference>
<evidence type="ECO:0000256" key="4">
    <source>
        <dbReference type="ARBA" id="ARBA00022475"/>
    </source>
</evidence>
<organism evidence="10 11">
    <name type="scientific">Thermobifida halotolerans</name>
    <dbReference type="NCBI Taxonomy" id="483545"/>
    <lineage>
        <taxon>Bacteria</taxon>
        <taxon>Bacillati</taxon>
        <taxon>Actinomycetota</taxon>
        <taxon>Actinomycetes</taxon>
        <taxon>Streptosporangiales</taxon>
        <taxon>Nocardiopsidaceae</taxon>
        <taxon>Thermobifida</taxon>
    </lineage>
</organism>
<evidence type="ECO:0000256" key="1">
    <source>
        <dbReference type="ARBA" id="ARBA00004651"/>
    </source>
</evidence>
<protein>
    <submittedName>
        <fullName evidence="10">AI-2E family transporter</fullName>
    </submittedName>
</protein>
<feature type="transmembrane region" description="Helical" evidence="9">
    <location>
        <begin position="319"/>
        <end position="343"/>
    </location>
</feature>
<feature type="transmembrane region" description="Helical" evidence="9">
    <location>
        <begin position="291"/>
        <end position="312"/>
    </location>
</feature>
<keyword evidence="11" id="KW-1185">Reference proteome</keyword>
<feature type="region of interest" description="Disordered" evidence="8">
    <location>
        <begin position="401"/>
        <end position="461"/>
    </location>
</feature>
<keyword evidence="3" id="KW-0813">Transport</keyword>
<evidence type="ECO:0000256" key="5">
    <source>
        <dbReference type="ARBA" id="ARBA00022692"/>
    </source>
</evidence>
<keyword evidence="5 9" id="KW-0812">Transmembrane</keyword>
<evidence type="ECO:0000256" key="3">
    <source>
        <dbReference type="ARBA" id="ARBA00022448"/>
    </source>
</evidence>
<feature type="transmembrane region" description="Helical" evidence="9">
    <location>
        <begin position="92"/>
        <end position="113"/>
    </location>
</feature>
<feature type="transmembrane region" description="Helical" evidence="9">
    <location>
        <begin position="363"/>
        <end position="394"/>
    </location>
</feature>
<dbReference type="AlphaFoldDB" id="A0AA97M0W7"/>
<feature type="transmembrane region" description="Helical" evidence="9">
    <location>
        <begin position="265"/>
        <end position="285"/>
    </location>
</feature>
<dbReference type="RefSeq" id="WP_084012873.1">
    <property type="nucleotide sequence ID" value="NZ_CP063196.1"/>
</dbReference>
<proteinExistence type="inferred from homology"/>
<comment type="similarity">
    <text evidence="2">Belongs to the autoinducer-2 exporter (AI-2E) (TC 2.A.86) family.</text>
</comment>
<sequence>MDGARGNRDRGRREEEIGVRWNWPNGWPFGRTARSGRRPEREVRVVVEEPPPPPPEMEDDLLRKVSDTAWRLLVIGVVVALILWAATYIQVVVIPVILAVFVTALLMPPTVWLRRRGMGRGLSTTITVLGGLVFFGGVITLIVMPAVAGFEGIVASVNQSIPTLQEAAAYLGLDDQFISDWVARAQEWIQRNSSQLISGAWSGAVVVGEVLVGFLLVIVLTVYFVHSGDQLAKWVRELFPRPTRNALQVSGDVTYGVMGRYVRGVALVGLIDAIGIGAVLFGVFWPDDLSLVMPLVVLTFVGAFLPVIGAFLAGLISVLVALVVKGWIAALIVLAGTIAVQQLESNIFAPRIYGRSLELPSPVVLLAISVGSIIGGITGAFLATPIAAVLAALLRNRPFTAPGAEPRGRGDEKEAGEPQRSPVGAAAQSQPTAPVKGREEESGRSGGGMEPRRSGAAGGGE</sequence>
<name>A0AA97M0W7_9ACTN</name>
<evidence type="ECO:0000256" key="7">
    <source>
        <dbReference type="ARBA" id="ARBA00023136"/>
    </source>
</evidence>
<gene>
    <name evidence="10" type="ORF">NI17_011500</name>
</gene>
<feature type="transmembrane region" description="Helical" evidence="9">
    <location>
        <begin position="69"/>
        <end position="86"/>
    </location>
</feature>
<keyword evidence="7 9" id="KW-0472">Membrane</keyword>
<evidence type="ECO:0000313" key="10">
    <source>
        <dbReference type="EMBL" id="UOE21663.1"/>
    </source>
</evidence>
<evidence type="ECO:0000256" key="9">
    <source>
        <dbReference type="SAM" id="Phobius"/>
    </source>
</evidence>